<proteinExistence type="predicted"/>
<dbReference type="Proteomes" id="UP000467006">
    <property type="component" value="Chromosome"/>
</dbReference>
<dbReference type="Gene3D" id="2.120.10.30">
    <property type="entry name" value="TolB, C-terminal domain"/>
    <property type="match status" value="1"/>
</dbReference>
<dbReference type="EMBL" id="AP022563">
    <property type="protein sequence ID" value="BBX18056.1"/>
    <property type="molecule type" value="Genomic_DNA"/>
</dbReference>
<feature type="domain" description="SMP-30/Gluconolactonase/LRE-like region" evidence="1">
    <location>
        <begin position="18"/>
        <end position="298"/>
    </location>
</feature>
<dbReference type="InterPro" id="IPR051262">
    <property type="entry name" value="SMP-30/CGR1_Lactonase"/>
</dbReference>
<name>A0A7I7K1Q3_9MYCO</name>
<gene>
    <name evidence="2" type="ORF">MDUV_29160</name>
</gene>
<dbReference type="SUPFAM" id="SSF63829">
    <property type="entry name" value="Calcium-dependent phosphotriesterase"/>
    <property type="match status" value="1"/>
</dbReference>
<evidence type="ECO:0000313" key="3">
    <source>
        <dbReference type="Proteomes" id="UP000467006"/>
    </source>
</evidence>
<dbReference type="InterPro" id="IPR013658">
    <property type="entry name" value="SGL"/>
</dbReference>
<dbReference type="Pfam" id="PF08450">
    <property type="entry name" value="SGL"/>
    <property type="match status" value="1"/>
</dbReference>
<protein>
    <recommendedName>
        <fullName evidence="1">SMP-30/Gluconolactonase/LRE-like region domain-containing protein</fullName>
    </recommendedName>
</protein>
<dbReference type="PANTHER" id="PTHR47572:SF5">
    <property type="entry name" value="BLR2277 PROTEIN"/>
    <property type="match status" value="1"/>
</dbReference>
<dbReference type="InterPro" id="IPR011042">
    <property type="entry name" value="6-blade_b-propeller_TolB-like"/>
</dbReference>
<accession>A0A7I7K1Q3</accession>
<evidence type="ECO:0000313" key="2">
    <source>
        <dbReference type="EMBL" id="BBX18056.1"/>
    </source>
</evidence>
<organism evidence="2 3">
    <name type="scientific">Mycolicibacterium duvalii</name>
    <dbReference type="NCBI Taxonomy" id="39688"/>
    <lineage>
        <taxon>Bacteria</taxon>
        <taxon>Bacillati</taxon>
        <taxon>Actinomycetota</taxon>
        <taxon>Actinomycetes</taxon>
        <taxon>Mycobacteriales</taxon>
        <taxon>Mycobacteriaceae</taxon>
        <taxon>Mycolicibacterium</taxon>
    </lineage>
</organism>
<reference evidence="2 3" key="1">
    <citation type="journal article" date="2019" name="Emerg. Microbes Infect.">
        <title>Comprehensive subspecies identification of 175 nontuberculous mycobacteria species based on 7547 genomic profiles.</title>
        <authorList>
            <person name="Matsumoto Y."/>
            <person name="Kinjo T."/>
            <person name="Motooka D."/>
            <person name="Nabeya D."/>
            <person name="Jung N."/>
            <person name="Uechi K."/>
            <person name="Horii T."/>
            <person name="Iida T."/>
            <person name="Fujita J."/>
            <person name="Nakamura S."/>
        </authorList>
    </citation>
    <scope>NUCLEOTIDE SEQUENCE [LARGE SCALE GENOMIC DNA]</scope>
    <source>
        <strain evidence="2 3">JCM 6396</strain>
    </source>
</reference>
<sequence>MAVGPVSEVRSVAEGLAFPESPIACPDGSVVLSEMAAGRISRVRPDGTVEPIADTGGGPNGVGLLADGRLVVCQNGGSTFGVGSWPYDFDGAVQLFRPLGAAEKPVAPQLQLVDVDGSVHTLAVDFEARNGGAMPLVRPSDLCVDAEGGFYVTDGGTTQGRSRTMTGLLYGTPDGRLEEIVYPLEMPNGVALSPAGDRVYVAETRTRRVWEFTLSGPGRVVGGRGLATVPSGGPLNIGGADGLCVVSDGTILVATLGVGGVTAVSPSGQLLGALPLDDPMTTNMTLSDDEATLYVTLASSGRLVAVDDWRFALDMPP</sequence>
<dbReference type="KEGG" id="mdu:MDUV_29160"/>
<dbReference type="AlphaFoldDB" id="A0A7I7K1Q3"/>
<evidence type="ECO:0000259" key="1">
    <source>
        <dbReference type="Pfam" id="PF08450"/>
    </source>
</evidence>
<dbReference type="PANTHER" id="PTHR47572">
    <property type="entry name" value="LIPOPROTEIN-RELATED"/>
    <property type="match status" value="1"/>
</dbReference>
<keyword evidence="3" id="KW-1185">Reference proteome</keyword>